<reference evidence="2" key="1">
    <citation type="journal article" date="2019" name="Sci. Rep.">
        <title>Draft genome of Tanacetum cinerariifolium, the natural source of mosquito coil.</title>
        <authorList>
            <person name="Yamashiro T."/>
            <person name="Shiraishi A."/>
            <person name="Satake H."/>
            <person name="Nakayama K."/>
        </authorList>
    </citation>
    <scope>NUCLEOTIDE SEQUENCE</scope>
</reference>
<feature type="compositionally biased region" description="Polar residues" evidence="1">
    <location>
        <begin position="644"/>
        <end position="658"/>
    </location>
</feature>
<feature type="region of interest" description="Disordered" evidence="1">
    <location>
        <begin position="1097"/>
        <end position="1145"/>
    </location>
</feature>
<dbReference type="InterPro" id="IPR036397">
    <property type="entry name" value="RNaseH_sf"/>
</dbReference>
<feature type="compositionally biased region" description="Polar residues" evidence="1">
    <location>
        <begin position="1097"/>
        <end position="1126"/>
    </location>
</feature>
<dbReference type="Gene3D" id="3.30.420.10">
    <property type="entry name" value="Ribonuclease H-like superfamily/Ribonuclease H"/>
    <property type="match status" value="1"/>
</dbReference>
<evidence type="ECO:0008006" key="3">
    <source>
        <dbReference type="Google" id="ProtNLM"/>
    </source>
</evidence>
<proteinExistence type="predicted"/>
<comment type="caution">
    <text evidence="2">The sequence shown here is derived from an EMBL/GenBank/DDBJ whole genome shotgun (WGS) entry which is preliminary data.</text>
</comment>
<name>A0A6L2NE30_TANCI</name>
<feature type="compositionally biased region" description="Low complexity" evidence="1">
    <location>
        <begin position="1134"/>
        <end position="1145"/>
    </location>
</feature>
<sequence length="1145" mass="130351">MLNKENYVPRSSRLLWYAKSRPNGKLIYNSIINGPYVRRMIPEPGDLNREVPVNETFHVQTDDELTERELKQIEADDQAIQTILLGLPEDIYAAIDSCETAQEIWLRVQQMMKGSDIRIQEKKAKLFNKWERFTSTEGGSIESYYHQWSRHVTIVHQTKDLHTTDYTQLYDFLKYNQKEVDDLKAERLARTQDPLALMETSNNPYTFLVLYQDQPSFNQNYMQQPMPNPEDITDLTTVMNMALALIAKAFKLNYSTPTNNNQRVSSNPRNRQIAQSGMNMGQDRQMQMNVRNQVIQYAVLNPRIQNIGNQNGLIGVSRNVNQNPNGNGNLVAARAEADLDENEEVNANCILMENLQQSSTLGTQTDKAPVYESDGSTEVYNYENCYDNDIFNMFTQEEQYTELLEPIPEPYQVPQNDNNVIFNVSRVEKSRGTVEQHPANVEETRVLYDSLYNILAIEVDKVNTVNRKLGETNVELTTELARFKNQEKCFEISQEKYDKLERCYQKSVYQEQCLSKKINALHLSSDTHNWSSSAHQELHKIIKDDIFPIVNQVDARMQNFEIQFLKEAAKFVGDFKYLVKEADESLAKHKTLELEIERLLRAIVSYDIMFVVQNNTVVDTSDLQTELERNLPKVDETHALSKPVTLNSTPTPQGSNSVKNDKVIAPGMFRISPFQTFREEKHVPNKVRASVRTNPITVSQHLVITKRVVNSDSNGLSSIGVDNTKTRRPQLRSNTKNDRVLSTSKSSRSKNKEVKNVKVVCVMCKQCLKSVNHDVCLLNYVNGMTSCGKKQTANVSINEKQKKQQPKVKKTKKVGSIERLALPKPSKPRSFLRWSPTGRLFDLKGKLIASSESKSQSDCSNGDNACTSNPLEPKIKRFPNSTSFLGRLSKYVYGTVRFRNDHVTTILGFGDLQWGNILIARVYFVEGLGHKLFSIRQFCDSDLERLHLLHMDLYGPMRIVSINGKRHVLVIMDDYSRYTWRVPYELINGKKPDISFLYVFGALCYPKNDRDDFGKLGAKAMAFDQRNSKPRLQIMTSGQISSGLDITYAPSTITTQQPTEGELDLLFEAMFDDYIGGQPSTASRTVPAVQAHQVRQTLTTSTSIADTAPTPINSSSQATKFPNPSQDVDELKSQQQHAQQPGNQA</sequence>
<feature type="region of interest" description="Disordered" evidence="1">
    <location>
        <begin position="714"/>
        <end position="751"/>
    </location>
</feature>
<dbReference type="AlphaFoldDB" id="A0A6L2NE30"/>
<organism evidence="2">
    <name type="scientific">Tanacetum cinerariifolium</name>
    <name type="common">Dalmatian daisy</name>
    <name type="synonym">Chrysanthemum cinerariifolium</name>
    <dbReference type="NCBI Taxonomy" id="118510"/>
    <lineage>
        <taxon>Eukaryota</taxon>
        <taxon>Viridiplantae</taxon>
        <taxon>Streptophyta</taxon>
        <taxon>Embryophyta</taxon>
        <taxon>Tracheophyta</taxon>
        <taxon>Spermatophyta</taxon>
        <taxon>Magnoliopsida</taxon>
        <taxon>eudicotyledons</taxon>
        <taxon>Gunneridae</taxon>
        <taxon>Pentapetalae</taxon>
        <taxon>asterids</taxon>
        <taxon>campanulids</taxon>
        <taxon>Asterales</taxon>
        <taxon>Asteraceae</taxon>
        <taxon>Asteroideae</taxon>
        <taxon>Anthemideae</taxon>
        <taxon>Anthemidinae</taxon>
        <taxon>Tanacetum</taxon>
    </lineage>
</organism>
<accession>A0A6L2NE30</accession>
<feature type="region of interest" description="Disordered" evidence="1">
    <location>
        <begin position="634"/>
        <end position="660"/>
    </location>
</feature>
<dbReference type="InterPro" id="IPR012337">
    <property type="entry name" value="RNaseH-like_sf"/>
</dbReference>
<gene>
    <name evidence="2" type="ORF">Tci_056446</name>
</gene>
<protein>
    <recommendedName>
        <fullName evidence="3">Integrase, catalytic region, zinc finger, CCHC-type, peptidase aspartic, catalytic</fullName>
    </recommendedName>
</protein>
<dbReference type="GO" id="GO:0003676">
    <property type="term" value="F:nucleic acid binding"/>
    <property type="evidence" value="ECO:0007669"/>
    <property type="project" value="InterPro"/>
</dbReference>
<feature type="compositionally biased region" description="Polar residues" evidence="1">
    <location>
        <begin position="714"/>
        <end position="723"/>
    </location>
</feature>
<evidence type="ECO:0000256" key="1">
    <source>
        <dbReference type="SAM" id="MobiDB-lite"/>
    </source>
</evidence>
<evidence type="ECO:0000313" key="2">
    <source>
        <dbReference type="EMBL" id="GEU84468.1"/>
    </source>
</evidence>
<dbReference type="SUPFAM" id="SSF53098">
    <property type="entry name" value="Ribonuclease H-like"/>
    <property type="match status" value="1"/>
</dbReference>
<dbReference type="EMBL" id="BKCJ010008899">
    <property type="protein sequence ID" value="GEU84468.1"/>
    <property type="molecule type" value="Genomic_DNA"/>
</dbReference>